<gene>
    <name evidence="2" type="ORF">ACEZDE_02635</name>
</gene>
<dbReference type="SUPFAM" id="SSF54427">
    <property type="entry name" value="NTF2-like"/>
    <property type="match status" value="1"/>
</dbReference>
<protein>
    <submittedName>
        <fullName evidence="2">Nuclear transport factor 2 family protein</fullName>
    </submittedName>
</protein>
<dbReference type="Proteomes" id="UP001592531">
    <property type="component" value="Unassembled WGS sequence"/>
</dbReference>
<feature type="domain" description="SnoaL-like" evidence="1">
    <location>
        <begin position="12"/>
        <end position="119"/>
    </location>
</feature>
<dbReference type="RefSeq" id="WP_380531466.1">
    <property type="nucleotide sequence ID" value="NZ_JBHFAB010000002.1"/>
</dbReference>
<dbReference type="Gene3D" id="3.10.450.50">
    <property type="match status" value="1"/>
</dbReference>
<organism evidence="2 3">
    <name type="scientific">Streptacidiphilus cavernicola</name>
    <dbReference type="NCBI Taxonomy" id="3342716"/>
    <lineage>
        <taxon>Bacteria</taxon>
        <taxon>Bacillati</taxon>
        <taxon>Actinomycetota</taxon>
        <taxon>Actinomycetes</taxon>
        <taxon>Kitasatosporales</taxon>
        <taxon>Streptomycetaceae</taxon>
        <taxon>Streptacidiphilus</taxon>
    </lineage>
</organism>
<dbReference type="Pfam" id="PF12680">
    <property type="entry name" value="SnoaL_2"/>
    <property type="match status" value="1"/>
</dbReference>
<dbReference type="EMBL" id="JBHFAB010000002">
    <property type="protein sequence ID" value="MFC1415544.1"/>
    <property type="molecule type" value="Genomic_DNA"/>
</dbReference>
<dbReference type="InterPro" id="IPR037401">
    <property type="entry name" value="SnoaL-like"/>
</dbReference>
<proteinExistence type="predicted"/>
<accession>A0ABV6VP75</accession>
<dbReference type="InterPro" id="IPR032710">
    <property type="entry name" value="NTF2-like_dom_sf"/>
</dbReference>
<keyword evidence="3" id="KW-1185">Reference proteome</keyword>
<name>A0ABV6VP75_9ACTN</name>
<sequence length="157" mass="17094">MPASVTPREVFEQLIGRIAAGKWGDIAELYAEDADVEVVFAPVPPRRVHGRAELRERFVELGGGDAIRLNAEDVHVHATDDPEVVIAEFVYQGLFPATGRSFRTANIQVLRVRDGLIVETRDYHDHLALAVAGGGADRLLAALDQDALNQDASDQQG</sequence>
<evidence type="ECO:0000313" key="3">
    <source>
        <dbReference type="Proteomes" id="UP001592531"/>
    </source>
</evidence>
<evidence type="ECO:0000259" key="1">
    <source>
        <dbReference type="Pfam" id="PF12680"/>
    </source>
</evidence>
<comment type="caution">
    <text evidence="2">The sequence shown here is derived from an EMBL/GenBank/DDBJ whole genome shotgun (WGS) entry which is preliminary data.</text>
</comment>
<evidence type="ECO:0000313" key="2">
    <source>
        <dbReference type="EMBL" id="MFC1415544.1"/>
    </source>
</evidence>
<reference evidence="2 3" key="1">
    <citation type="submission" date="2024-09" db="EMBL/GenBank/DDBJ databases">
        <authorList>
            <person name="Lee S.D."/>
        </authorList>
    </citation>
    <scope>NUCLEOTIDE SEQUENCE [LARGE SCALE GENOMIC DNA]</scope>
    <source>
        <strain evidence="2 3">N8-3</strain>
    </source>
</reference>